<evidence type="ECO:0000256" key="8">
    <source>
        <dbReference type="ARBA" id="ARBA00022840"/>
    </source>
</evidence>
<dbReference type="PANTHER" id="PTHR23342">
    <property type="entry name" value="N-ACETYLGLUTAMATE SYNTHASE"/>
    <property type="match status" value="1"/>
</dbReference>
<dbReference type="PRINTS" id="PR00474">
    <property type="entry name" value="GLU5KINASE"/>
</dbReference>
<dbReference type="AlphaFoldDB" id="A0A7R9UEB9"/>
<dbReference type="GO" id="GO:0005737">
    <property type="term" value="C:cytoplasm"/>
    <property type="evidence" value="ECO:0007669"/>
    <property type="project" value="InterPro"/>
</dbReference>
<dbReference type="HAMAP" id="MF_00082">
    <property type="entry name" value="ArgB"/>
    <property type="match status" value="1"/>
</dbReference>
<gene>
    <name evidence="11" type="ORF">PPYR1160_LOCUS13205</name>
</gene>
<evidence type="ECO:0000259" key="10">
    <source>
        <dbReference type="Pfam" id="PF00696"/>
    </source>
</evidence>
<dbReference type="GO" id="GO:0006526">
    <property type="term" value="P:L-arginine biosynthetic process"/>
    <property type="evidence" value="ECO:0007669"/>
    <property type="project" value="UniProtKB-KW"/>
</dbReference>
<dbReference type="CDD" id="cd04250">
    <property type="entry name" value="AAK_NAGK-C"/>
    <property type="match status" value="1"/>
</dbReference>
<reference evidence="11" key="1">
    <citation type="submission" date="2021-01" db="EMBL/GenBank/DDBJ databases">
        <authorList>
            <person name="Corre E."/>
            <person name="Pelletier E."/>
            <person name="Niang G."/>
            <person name="Scheremetjew M."/>
            <person name="Finn R."/>
            <person name="Kale V."/>
            <person name="Holt S."/>
            <person name="Cochrane G."/>
            <person name="Meng A."/>
            <person name="Brown T."/>
            <person name="Cohen L."/>
        </authorList>
    </citation>
    <scope>NUCLEOTIDE SEQUENCE</scope>
    <source>
        <strain evidence="11">CCMP2078</strain>
    </source>
</reference>
<feature type="domain" description="Aspartate/glutamate/uridylate kinase" evidence="10">
    <location>
        <begin position="65"/>
        <end position="309"/>
    </location>
</feature>
<evidence type="ECO:0000256" key="2">
    <source>
        <dbReference type="ARBA" id="ARBA00013065"/>
    </source>
</evidence>
<keyword evidence="7" id="KW-0418">Kinase</keyword>
<proteinExistence type="inferred from homology"/>
<dbReference type="EMBL" id="HBEA01017379">
    <property type="protein sequence ID" value="CAD8263703.1"/>
    <property type="molecule type" value="Transcribed_RNA"/>
</dbReference>
<dbReference type="PANTHER" id="PTHR23342:SF0">
    <property type="entry name" value="N-ACETYLGLUTAMATE SYNTHASE, MITOCHONDRIAL"/>
    <property type="match status" value="1"/>
</dbReference>
<keyword evidence="9" id="KW-0732">Signal</keyword>
<dbReference type="InterPro" id="IPR004662">
    <property type="entry name" value="AcgluKinase_fam"/>
</dbReference>
<evidence type="ECO:0000256" key="1">
    <source>
        <dbReference type="ARBA" id="ARBA00004828"/>
    </source>
</evidence>
<evidence type="ECO:0000256" key="9">
    <source>
        <dbReference type="SAM" id="SignalP"/>
    </source>
</evidence>
<keyword evidence="8" id="KW-0067">ATP-binding</keyword>
<dbReference type="InterPro" id="IPR036393">
    <property type="entry name" value="AceGlu_kinase-like_sf"/>
</dbReference>
<evidence type="ECO:0000313" key="11">
    <source>
        <dbReference type="EMBL" id="CAD8263703.1"/>
    </source>
</evidence>
<accession>A0A7R9UEB9</accession>
<protein>
    <recommendedName>
        <fullName evidence="2">acetylglutamate kinase</fullName>
        <ecNumber evidence="2">2.7.2.8</ecNumber>
    </recommendedName>
</protein>
<dbReference type="InterPro" id="IPR041727">
    <property type="entry name" value="NAGK-C"/>
</dbReference>
<dbReference type="PIRSF" id="PIRSF000728">
    <property type="entry name" value="NAGK"/>
    <property type="match status" value="1"/>
</dbReference>
<keyword evidence="4" id="KW-0028">Amino-acid biosynthesis</keyword>
<keyword evidence="5" id="KW-0808">Transferase</keyword>
<keyword evidence="3" id="KW-0055">Arginine biosynthesis</keyword>
<dbReference type="GO" id="GO:0005524">
    <property type="term" value="F:ATP binding"/>
    <property type="evidence" value="ECO:0007669"/>
    <property type="project" value="UniProtKB-KW"/>
</dbReference>
<dbReference type="FunFam" id="3.40.1160.10:FF:000004">
    <property type="entry name" value="Acetylglutamate kinase"/>
    <property type="match status" value="1"/>
</dbReference>
<dbReference type="InterPro" id="IPR037528">
    <property type="entry name" value="ArgB"/>
</dbReference>
<dbReference type="Pfam" id="PF00696">
    <property type="entry name" value="AA_kinase"/>
    <property type="match status" value="1"/>
</dbReference>
<dbReference type="GO" id="GO:0003991">
    <property type="term" value="F:acetylglutamate kinase activity"/>
    <property type="evidence" value="ECO:0007669"/>
    <property type="project" value="UniProtKB-EC"/>
</dbReference>
<feature type="chain" id="PRO_5030775237" description="acetylglutamate kinase" evidence="9">
    <location>
        <begin position="19"/>
        <end position="333"/>
    </location>
</feature>
<evidence type="ECO:0000256" key="6">
    <source>
        <dbReference type="ARBA" id="ARBA00022741"/>
    </source>
</evidence>
<dbReference type="SUPFAM" id="SSF53633">
    <property type="entry name" value="Carbamate kinase-like"/>
    <property type="match status" value="1"/>
</dbReference>
<evidence type="ECO:0000256" key="7">
    <source>
        <dbReference type="ARBA" id="ARBA00022777"/>
    </source>
</evidence>
<evidence type="ECO:0000256" key="5">
    <source>
        <dbReference type="ARBA" id="ARBA00022679"/>
    </source>
</evidence>
<dbReference type="InterPro" id="IPR001057">
    <property type="entry name" value="Glu/AcGlu_kinase"/>
</dbReference>
<dbReference type="NCBIfam" id="TIGR00761">
    <property type="entry name" value="argB"/>
    <property type="match status" value="1"/>
</dbReference>
<dbReference type="EC" id="2.7.2.8" evidence="2"/>
<sequence>MDLRTFLLLLLCSRLCQGLLGPRVFARPQRALGAAGTESEVITPAVTGEVLARSLPYIQRYAGEYVVVKYGGHAMVDPSLAKQFATDMVLLQAMGIKVVIVHGGGPQIKNMLTRLDIESHYVEGLRVTDAATMEVAEMVLCGSINKGIVASIQQAGGVSVGLSGKDGSILRTRKAEKSVIDPQSGRPIPVDLGLVGEPERVDISLITKLCDQGVIPVIAPIGMDAKGNSNNVNADTAAGAIAGALEAKRLLLLTDVAGVLDKSMKLLPKLSLSDVAALVEDGTITGGMVPKLQTATDAVRNRVDAAIIMDGRVQHSALLELFTDEGVGTIISQ</sequence>
<organism evidence="11">
    <name type="scientific">Pinguiococcus pyrenoidosus</name>
    <dbReference type="NCBI Taxonomy" id="172671"/>
    <lineage>
        <taxon>Eukaryota</taxon>
        <taxon>Sar</taxon>
        <taxon>Stramenopiles</taxon>
        <taxon>Ochrophyta</taxon>
        <taxon>Pinguiophyceae</taxon>
        <taxon>Pinguiochrysidales</taxon>
        <taxon>Pinguiochrysidaceae</taxon>
        <taxon>Pinguiococcus</taxon>
    </lineage>
</organism>
<name>A0A7R9UEB9_9STRA</name>
<keyword evidence="6" id="KW-0547">Nucleotide-binding</keyword>
<evidence type="ECO:0000256" key="4">
    <source>
        <dbReference type="ARBA" id="ARBA00022605"/>
    </source>
</evidence>
<dbReference type="InterPro" id="IPR001048">
    <property type="entry name" value="Asp/Glu/Uridylate_kinase"/>
</dbReference>
<dbReference type="Gene3D" id="3.40.1160.10">
    <property type="entry name" value="Acetylglutamate kinase-like"/>
    <property type="match status" value="1"/>
</dbReference>
<comment type="pathway">
    <text evidence="1">Amino-acid biosynthesis; L-arginine biosynthesis; N(2)-acetyl-L-ornithine from L-glutamate: step 2/4.</text>
</comment>
<feature type="signal peptide" evidence="9">
    <location>
        <begin position="1"/>
        <end position="18"/>
    </location>
</feature>
<evidence type="ECO:0000256" key="3">
    <source>
        <dbReference type="ARBA" id="ARBA00022571"/>
    </source>
</evidence>